<dbReference type="CDD" id="cd24007">
    <property type="entry name" value="ASKHA_NBD_eukNAGK-like"/>
    <property type="match status" value="1"/>
</dbReference>
<dbReference type="PANTHER" id="PTHR43190:SF3">
    <property type="entry name" value="N-ACETYL-D-GLUCOSAMINE KINASE"/>
    <property type="match status" value="1"/>
</dbReference>
<name>A0A7W5GBB7_9BACL</name>
<sequence length="326" mass="34653">MDNNHVVIGIDGGGTNTRVIVSDKHGHVLAYLERGSASIYKDKEAASNVRGAIAEALQQAGRTAADVQALVAGIAGYDAPSDLEWVTPLTELAGLACPKMHVNDAVSAHSGALMGRPGIVVIAGTGSIIVGVTEDGQFIRNYDFHHYAATAARSIAYDTVYEVLAGEYDESDQPFLKAILAHWGVASLGGLAQIAKQGFAADRRERDKLFGEFAPAVTKAAEQGSPVAIRVCERAIDQIKIGIELIAFSFASEEVAVAFIGSVANSSYYLHALRGKLAQGNHKRYLITLPQFSPAIGSVLLALKQAGISIDDNVIHQLQRFESSNR</sequence>
<dbReference type="EMBL" id="JACHXW010000007">
    <property type="protein sequence ID" value="MBB3152787.1"/>
    <property type="molecule type" value="Genomic_DNA"/>
</dbReference>
<gene>
    <name evidence="2" type="ORF">FHS16_002844</name>
</gene>
<dbReference type="GO" id="GO:0047931">
    <property type="term" value="F:glucosamine kinase activity"/>
    <property type="evidence" value="ECO:0007669"/>
    <property type="project" value="UniProtKB-EC"/>
</dbReference>
<keyword evidence="2" id="KW-0418">Kinase</keyword>
<dbReference type="Gene3D" id="3.30.420.40">
    <property type="match status" value="2"/>
</dbReference>
<dbReference type="PANTHER" id="PTHR43190">
    <property type="entry name" value="N-ACETYL-D-GLUCOSAMINE KINASE"/>
    <property type="match status" value="1"/>
</dbReference>
<evidence type="ECO:0000313" key="3">
    <source>
        <dbReference type="Proteomes" id="UP000518605"/>
    </source>
</evidence>
<evidence type="ECO:0000259" key="1">
    <source>
        <dbReference type="Pfam" id="PF01869"/>
    </source>
</evidence>
<feature type="domain" description="ATPase BadF/BadG/BcrA/BcrD type" evidence="1">
    <location>
        <begin position="8"/>
        <end position="302"/>
    </location>
</feature>
<comment type="caution">
    <text evidence="2">The sequence shown here is derived from an EMBL/GenBank/DDBJ whole genome shotgun (WGS) entry which is preliminary data.</text>
</comment>
<dbReference type="Proteomes" id="UP000518605">
    <property type="component" value="Unassembled WGS sequence"/>
</dbReference>
<dbReference type="InterPro" id="IPR052519">
    <property type="entry name" value="Euk-type_GlcNAc_Kinase"/>
</dbReference>
<proteinExistence type="predicted"/>
<dbReference type="Pfam" id="PF01869">
    <property type="entry name" value="BcrAD_BadFG"/>
    <property type="match status" value="1"/>
</dbReference>
<reference evidence="2 3" key="1">
    <citation type="submission" date="2020-08" db="EMBL/GenBank/DDBJ databases">
        <title>Genomic Encyclopedia of Type Strains, Phase III (KMG-III): the genomes of soil and plant-associated and newly described type strains.</title>
        <authorList>
            <person name="Whitman W."/>
        </authorList>
    </citation>
    <scope>NUCLEOTIDE SEQUENCE [LARGE SCALE GENOMIC DNA]</scope>
    <source>
        <strain evidence="2 3">CECT 8234</strain>
    </source>
</reference>
<keyword evidence="2" id="KW-0808">Transferase</keyword>
<dbReference type="InterPro" id="IPR002731">
    <property type="entry name" value="ATPase_BadF"/>
</dbReference>
<dbReference type="EC" id="2.7.1.8" evidence="2"/>
<dbReference type="RefSeq" id="WP_183563089.1">
    <property type="nucleotide sequence ID" value="NZ_CBCSLB010000006.1"/>
</dbReference>
<protein>
    <submittedName>
        <fullName evidence="2">Glucosamine kinase</fullName>
        <ecNumber evidence="2">2.7.1.8</ecNumber>
    </submittedName>
</protein>
<dbReference type="InterPro" id="IPR043129">
    <property type="entry name" value="ATPase_NBD"/>
</dbReference>
<keyword evidence="3" id="KW-1185">Reference proteome</keyword>
<dbReference type="AlphaFoldDB" id="A0A7W5GBB7"/>
<accession>A0A7W5GBB7</accession>
<organism evidence="2 3">
    <name type="scientific">Paenibacillus endophyticus</name>
    <dbReference type="NCBI Taxonomy" id="1294268"/>
    <lineage>
        <taxon>Bacteria</taxon>
        <taxon>Bacillati</taxon>
        <taxon>Bacillota</taxon>
        <taxon>Bacilli</taxon>
        <taxon>Bacillales</taxon>
        <taxon>Paenibacillaceae</taxon>
        <taxon>Paenibacillus</taxon>
    </lineage>
</organism>
<dbReference type="SUPFAM" id="SSF53067">
    <property type="entry name" value="Actin-like ATPase domain"/>
    <property type="match status" value="2"/>
</dbReference>
<evidence type="ECO:0000313" key="2">
    <source>
        <dbReference type="EMBL" id="MBB3152787.1"/>
    </source>
</evidence>